<evidence type="ECO:0000256" key="3">
    <source>
        <dbReference type="ARBA" id="ARBA00022692"/>
    </source>
</evidence>
<evidence type="ECO:0000256" key="4">
    <source>
        <dbReference type="ARBA" id="ARBA00022989"/>
    </source>
</evidence>
<dbReference type="KEGG" id="tpz:Tph_c18320"/>
<dbReference type="EC" id="3.6.3.-" evidence="7"/>
<dbReference type="GO" id="GO:0005886">
    <property type="term" value="C:plasma membrane"/>
    <property type="evidence" value="ECO:0007669"/>
    <property type="project" value="UniProtKB-SubCell"/>
</dbReference>
<dbReference type="Pfam" id="PF02653">
    <property type="entry name" value="BPD_transp_2"/>
    <property type="match status" value="1"/>
</dbReference>
<gene>
    <name evidence="7" type="ordered locus">Tph_c18320</name>
</gene>
<evidence type="ECO:0000313" key="7">
    <source>
        <dbReference type="EMBL" id="AFV12029.1"/>
    </source>
</evidence>
<sequence length="312" mass="33148">MSLTSLAATLQGSMELGVIYAIMALGVFISFRTLNIPDLTVDGSFTLGAAVSAVMVCSGQPFSGLAVAFLAGWIAGTCTALLTTKLKIQPLLSGILMMLALYSINLKVMEGKPNIPLLNKPLMFSFLQEFAQVQYAVLLFLLLILVLIVLLLYFFLKTRLGFVLRATGDNQQMVRALGVNTDVTILIGLALSNGLVALSGAIIAQYQTFADVSMGIGMVIIGLASVIIGEVLFGVKTLMRRLLAVVLGAIVYRLVIAVALWLGMPPTDLKLVSAAIVAVALSMTVIKQKVLSFQNRRANSAGYQGGRCNAQG</sequence>
<dbReference type="RefSeq" id="WP_015050906.1">
    <property type="nucleotide sequence ID" value="NC_018870.1"/>
</dbReference>
<feature type="transmembrane region" description="Helical" evidence="6">
    <location>
        <begin position="133"/>
        <end position="156"/>
    </location>
</feature>
<feature type="transmembrane region" description="Helical" evidence="6">
    <location>
        <begin position="183"/>
        <end position="206"/>
    </location>
</feature>
<name>K4LVI8_THEPS</name>
<evidence type="ECO:0000256" key="5">
    <source>
        <dbReference type="ARBA" id="ARBA00023136"/>
    </source>
</evidence>
<evidence type="ECO:0000256" key="1">
    <source>
        <dbReference type="ARBA" id="ARBA00004651"/>
    </source>
</evidence>
<evidence type="ECO:0000313" key="8">
    <source>
        <dbReference type="Proteomes" id="UP000000467"/>
    </source>
</evidence>
<dbReference type="HOGENOM" id="CLU_067296_0_0_9"/>
<dbReference type="eggNOG" id="COG4120">
    <property type="taxonomic scope" value="Bacteria"/>
</dbReference>
<organism evidence="7 8">
    <name type="scientific">Thermacetogenium phaeum (strain ATCC BAA-254 / DSM 26808 / PB)</name>
    <dbReference type="NCBI Taxonomy" id="1089553"/>
    <lineage>
        <taxon>Bacteria</taxon>
        <taxon>Bacillati</taxon>
        <taxon>Bacillota</taxon>
        <taxon>Clostridia</taxon>
        <taxon>Thermoanaerobacterales</taxon>
        <taxon>Thermoanaerobacteraceae</taxon>
        <taxon>Thermacetogenium</taxon>
    </lineage>
</organism>
<dbReference type="GO" id="GO:0016787">
    <property type="term" value="F:hydrolase activity"/>
    <property type="evidence" value="ECO:0007669"/>
    <property type="project" value="UniProtKB-KW"/>
</dbReference>
<keyword evidence="2" id="KW-1003">Cell membrane</keyword>
<evidence type="ECO:0000256" key="6">
    <source>
        <dbReference type="SAM" id="Phobius"/>
    </source>
</evidence>
<dbReference type="Proteomes" id="UP000000467">
    <property type="component" value="Chromosome"/>
</dbReference>
<keyword evidence="8" id="KW-1185">Reference proteome</keyword>
<evidence type="ECO:0000256" key="2">
    <source>
        <dbReference type="ARBA" id="ARBA00022475"/>
    </source>
</evidence>
<dbReference type="STRING" id="1089553.Tph_c18320"/>
<keyword evidence="4 6" id="KW-1133">Transmembrane helix</keyword>
<dbReference type="InterPro" id="IPR001851">
    <property type="entry name" value="ABC_transp_permease"/>
</dbReference>
<feature type="transmembrane region" description="Helical" evidence="6">
    <location>
        <begin position="242"/>
        <end position="263"/>
    </location>
</feature>
<dbReference type="OrthoDB" id="9778389at2"/>
<keyword evidence="3 6" id="KW-0812">Transmembrane</keyword>
<keyword evidence="5 6" id="KW-0472">Membrane</keyword>
<accession>K4LVI8</accession>
<dbReference type="AlphaFoldDB" id="K4LVI8"/>
<dbReference type="PANTHER" id="PTHR32196:SF69">
    <property type="entry name" value="BRANCHED-CHAIN AMINO ACID TRANSPORT SYSTEM, PERMEASE PROTEIN"/>
    <property type="match status" value="1"/>
</dbReference>
<dbReference type="PANTHER" id="PTHR32196">
    <property type="entry name" value="ABC TRANSPORTER PERMEASE PROTEIN YPHD-RELATED-RELATED"/>
    <property type="match status" value="1"/>
</dbReference>
<feature type="transmembrane region" description="Helical" evidence="6">
    <location>
        <begin position="62"/>
        <end position="84"/>
    </location>
</feature>
<dbReference type="GO" id="GO:0022857">
    <property type="term" value="F:transmembrane transporter activity"/>
    <property type="evidence" value="ECO:0007669"/>
    <property type="project" value="InterPro"/>
</dbReference>
<proteinExistence type="predicted"/>
<dbReference type="EMBL" id="CP003732">
    <property type="protein sequence ID" value="AFV12029.1"/>
    <property type="molecule type" value="Genomic_DNA"/>
</dbReference>
<feature type="transmembrane region" description="Helical" evidence="6">
    <location>
        <begin position="212"/>
        <end position="235"/>
    </location>
</feature>
<keyword evidence="7" id="KW-0378">Hydrolase</keyword>
<feature type="transmembrane region" description="Helical" evidence="6">
    <location>
        <begin position="12"/>
        <end position="31"/>
    </location>
</feature>
<feature type="transmembrane region" description="Helical" evidence="6">
    <location>
        <begin position="91"/>
        <end position="109"/>
    </location>
</feature>
<comment type="subcellular location">
    <subcellularLocation>
        <location evidence="1">Cell membrane</location>
        <topology evidence="1">Multi-pass membrane protein</topology>
    </subcellularLocation>
</comment>
<dbReference type="CDD" id="cd06574">
    <property type="entry name" value="TM_PBP1_branched-chain-AA_like"/>
    <property type="match status" value="1"/>
</dbReference>
<protein>
    <submittedName>
        <fullName evidence="7">Cobalt import ABC transporter, permease protein</fullName>
        <ecNumber evidence="7">3.6.3.-</ecNumber>
    </submittedName>
</protein>
<reference evidence="7 8" key="1">
    <citation type="journal article" date="2012" name="BMC Genomics">
        <title>Genome-guided analysis of physiological and morphological traits of the fermentative acetate oxidizer Thermacetogenium phaeum.</title>
        <authorList>
            <person name="Oehler D."/>
            <person name="Poehlein A."/>
            <person name="Leimbach A."/>
            <person name="Muller N."/>
            <person name="Daniel R."/>
            <person name="Gottschalk G."/>
            <person name="Schink B."/>
        </authorList>
    </citation>
    <scope>NUCLEOTIDE SEQUENCE [LARGE SCALE GENOMIC DNA]</scope>
    <source>
        <strain evidence="8">ATCC BAA-254 / DSM 26808 / PB</strain>
    </source>
</reference>
<feature type="transmembrane region" description="Helical" evidence="6">
    <location>
        <begin position="269"/>
        <end position="286"/>
    </location>
</feature>